<dbReference type="FunFam" id="3.30.559.70:FF:000002">
    <property type="entry name" value="Carnitine O-acetyltransferase"/>
    <property type="match status" value="1"/>
</dbReference>
<keyword evidence="2 5" id="KW-0808">Transferase</keyword>
<accession>A0A060XZA1</accession>
<protein>
    <recommendedName>
        <fullName evidence="6">Choline/carnitine acyltransferase domain-containing protein</fullName>
    </recommendedName>
</protein>
<dbReference type="Proteomes" id="UP000193380">
    <property type="component" value="Unassembled WGS sequence"/>
</dbReference>
<dbReference type="PANTHER" id="PTHR22589:SF50">
    <property type="entry name" value="CARNITINE O-ACETYLTRANSFERASE"/>
    <property type="match status" value="1"/>
</dbReference>
<evidence type="ECO:0000259" key="6">
    <source>
        <dbReference type="Pfam" id="PF00755"/>
    </source>
</evidence>
<dbReference type="GO" id="GO:0019254">
    <property type="term" value="P:carnitine metabolic process, CoA-linked"/>
    <property type="evidence" value="ECO:0007669"/>
    <property type="project" value="TreeGrafter"/>
</dbReference>
<evidence type="ECO:0000256" key="4">
    <source>
        <dbReference type="PIRSR" id="PIRSR600542-1"/>
    </source>
</evidence>
<evidence type="ECO:0000256" key="3">
    <source>
        <dbReference type="ARBA" id="ARBA00023315"/>
    </source>
</evidence>
<dbReference type="GO" id="GO:0004092">
    <property type="term" value="F:carnitine O-acetyltransferase activity"/>
    <property type="evidence" value="ECO:0007669"/>
    <property type="project" value="TreeGrafter"/>
</dbReference>
<dbReference type="InterPro" id="IPR042231">
    <property type="entry name" value="Cho/carn_acyl_trans_2"/>
</dbReference>
<feature type="active site" description="Proton acceptor" evidence="4">
    <location>
        <position position="351"/>
    </location>
</feature>
<sequence length="628" mass="70110">MLGILARTMAKDLWYKVKPCGRLVRPVAPTRIPGRYLSHQEGLPKLPVPSLQQTCERYLATLEPIVDEEELSHTKELLAEFQKAGGVGERLQKGLERRARKTENWLSDWWLTTAYLDYRMPVVVHSSPGVVLPRLEFSDRQGQMRFAAKLIAGVLDFKTMIDNETLPVEYLGGKQLCMNQYYQVLSSCRVPGLKRDSVVNHAHRSRPPTHITVVHNFQFFVLDVYNSDGTPLTVDQLYMQLEKVWSSSLQTNKEPIGILTSNQRNSWGKAYNNLIKDKTNKDSVQAIQKSIFTVCLDAPMPCVSDELYHSRAAVQMLHGGGSRWNSGNRWFDKTLQFIIGEDGSCGLMYEHAPAEGPPIVSLIDHVVEYTKKSEMVRTPMVPLPMPQKLRFNITPEIKKDIEKAKQNMNIMVHDLDVKVIVFSHFGKNVPKTHKMSPDAFIQMGLQLAYYSLEHCTAAPAVPPETLCSRPGSVAAATGRSVRGRTIGLALSGLGRVWPVGISLSHRAAATPAIHGQAIDRHLLGLKLQAIEDLTSMPEIFMDTSYAVANHYNLSTSQVPAKTDCVMCFGPVAPDGYGVCYNPMAEHINFAVSAFNSCNETNAAHMAQRLEEALLDMRMLLESTPKAKL</sequence>
<dbReference type="InterPro" id="IPR023213">
    <property type="entry name" value="CAT-like_dom_sf"/>
</dbReference>
<evidence type="ECO:0000256" key="2">
    <source>
        <dbReference type="ARBA" id="ARBA00022679"/>
    </source>
</evidence>
<reference evidence="7" key="1">
    <citation type="journal article" date="2014" name="Nat. Commun.">
        <title>The rainbow trout genome provides novel insights into evolution after whole-genome duplication in vertebrates.</title>
        <authorList>
            <person name="Berthelot C."/>
            <person name="Brunet F."/>
            <person name="Chalopin D."/>
            <person name="Juanchich A."/>
            <person name="Bernard M."/>
            <person name="Noel B."/>
            <person name="Bento P."/>
            <person name="Da Silva C."/>
            <person name="Labadie K."/>
            <person name="Alberti A."/>
            <person name="Aury J.M."/>
            <person name="Louis A."/>
            <person name="Dehais P."/>
            <person name="Bardou P."/>
            <person name="Montfort J."/>
            <person name="Klopp C."/>
            <person name="Cabau C."/>
            <person name="Gaspin C."/>
            <person name="Thorgaard G.H."/>
            <person name="Boussaha M."/>
            <person name="Quillet E."/>
            <person name="Guyomard R."/>
            <person name="Galiana D."/>
            <person name="Bobe J."/>
            <person name="Volff J.N."/>
            <person name="Genet C."/>
            <person name="Wincker P."/>
            <person name="Jaillon O."/>
            <person name="Roest Crollius H."/>
            <person name="Guiguen Y."/>
        </authorList>
    </citation>
    <scope>NUCLEOTIDE SEQUENCE [LARGE SCALE GENOMIC DNA]</scope>
</reference>
<dbReference type="InterPro" id="IPR039551">
    <property type="entry name" value="Cho/carn_acyl_trans"/>
</dbReference>
<dbReference type="Gene3D" id="3.30.559.10">
    <property type="entry name" value="Chloramphenicol acetyltransferase-like domain"/>
    <property type="match status" value="3"/>
</dbReference>
<evidence type="ECO:0000256" key="5">
    <source>
        <dbReference type="RuleBase" id="RU003801"/>
    </source>
</evidence>
<dbReference type="STRING" id="8022.A0A060XZA1"/>
<reference evidence="7" key="2">
    <citation type="submission" date="2014-03" db="EMBL/GenBank/DDBJ databases">
        <authorList>
            <person name="Genoscope - CEA"/>
        </authorList>
    </citation>
    <scope>NUCLEOTIDE SEQUENCE</scope>
</reference>
<dbReference type="PANTHER" id="PTHR22589">
    <property type="entry name" value="CARNITINE O-ACYLTRANSFERASE"/>
    <property type="match status" value="1"/>
</dbReference>
<dbReference type="InterPro" id="IPR000542">
    <property type="entry name" value="Carn_acyl_trans"/>
</dbReference>
<dbReference type="PROSITE" id="PS00440">
    <property type="entry name" value="ACYLTRANSF_C_2"/>
    <property type="match status" value="1"/>
</dbReference>
<proteinExistence type="inferred from homology"/>
<keyword evidence="3 5" id="KW-0012">Acyltransferase</keyword>
<organism evidence="7 8">
    <name type="scientific">Oncorhynchus mykiss</name>
    <name type="common">Rainbow trout</name>
    <name type="synonym">Salmo gairdneri</name>
    <dbReference type="NCBI Taxonomy" id="8022"/>
    <lineage>
        <taxon>Eukaryota</taxon>
        <taxon>Metazoa</taxon>
        <taxon>Chordata</taxon>
        <taxon>Craniata</taxon>
        <taxon>Vertebrata</taxon>
        <taxon>Euteleostomi</taxon>
        <taxon>Actinopterygii</taxon>
        <taxon>Neopterygii</taxon>
        <taxon>Teleostei</taxon>
        <taxon>Protacanthopterygii</taxon>
        <taxon>Salmoniformes</taxon>
        <taxon>Salmonidae</taxon>
        <taxon>Salmoninae</taxon>
        <taxon>Oncorhynchus</taxon>
    </lineage>
</organism>
<dbReference type="EMBL" id="FR906492">
    <property type="protein sequence ID" value="CDQ84592.1"/>
    <property type="molecule type" value="Genomic_DNA"/>
</dbReference>
<dbReference type="Gene3D" id="3.30.559.70">
    <property type="entry name" value="Choline/Carnitine o-acyltransferase, domain 2"/>
    <property type="match status" value="1"/>
</dbReference>
<gene>
    <name evidence="7" type="ORF">GSONMT00035503001</name>
</gene>
<dbReference type="PaxDb" id="8022-A0A060XZA1"/>
<evidence type="ECO:0000313" key="7">
    <source>
        <dbReference type="EMBL" id="CDQ84592.1"/>
    </source>
</evidence>
<evidence type="ECO:0000256" key="1">
    <source>
        <dbReference type="ARBA" id="ARBA00005232"/>
    </source>
</evidence>
<dbReference type="AlphaFoldDB" id="A0A060XZA1"/>
<dbReference type="SUPFAM" id="SSF52777">
    <property type="entry name" value="CoA-dependent acyltransferases"/>
    <property type="match status" value="3"/>
</dbReference>
<evidence type="ECO:0000313" key="8">
    <source>
        <dbReference type="Proteomes" id="UP000193380"/>
    </source>
</evidence>
<feature type="domain" description="Choline/carnitine acyltransferase" evidence="6">
    <location>
        <begin position="46"/>
        <end position="455"/>
    </location>
</feature>
<comment type="similarity">
    <text evidence="1 5">Belongs to the carnitine/choline acetyltransferase family.</text>
</comment>
<name>A0A060XZA1_ONCMY</name>
<dbReference type="GO" id="GO:0005777">
    <property type="term" value="C:peroxisome"/>
    <property type="evidence" value="ECO:0007669"/>
    <property type="project" value="TreeGrafter"/>
</dbReference>
<dbReference type="Pfam" id="PF00755">
    <property type="entry name" value="Carn_acyltransf"/>
    <property type="match status" value="2"/>
</dbReference>
<feature type="domain" description="Choline/carnitine acyltransferase" evidence="6">
    <location>
        <begin position="504"/>
        <end position="611"/>
    </location>
</feature>